<protein>
    <submittedName>
        <fullName evidence="2">Uncharacterized protein</fullName>
    </submittedName>
</protein>
<dbReference type="Proteomes" id="UP000507470">
    <property type="component" value="Unassembled WGS sequence"/>
</dbReference>
<feature type="compositionally biased region" description="Polar residues" evidence="1">
    <location>
        <begin position="29"/>
        <end position="39"/>
    </location>
</feature>
<organism evidence="2 3">
    <name type="scientific">Mytilus coruscus</name>
    <name type="common">Sea mussel</name>
    <dbReference type="NCBI Taxonomy" id="42192"/>
    <lineage>
        <taxon>Eukaryota</taxon>
        <taxon>Metazoa</taxon>
        <taxon>Spiralia</taxon>
        <taxon>Lophotrochozoa</taxon>
        <taxon>Mollusca</taxon>
        <taxon>Bivalvia</taxon>
        <taxon>Autobranchia</taxon>
        <taxon>Pteriomorphia</taxon>
        <taxon>Mytilida</taxon>
        <taxon>Mytiloidea</taxon>
        <taxon>Mytilidae</taxon>
        <taxon>Mytilinae</taxon>
        <taxon>Mytilus</taxon>
    </lineage>
</organism>
<keyword evidence="3" id="KW-1185">Reference proteome</keyword>
<feature type="region of interest" description="Disordered" evidence="1">
    <location>
        <begin position="168"/>
        <end position="187"/>
    </location>
</feature>
<proteinExistence type="predicted"/>
<feature type="region of interest" description="Disordered" evidence="1">
    <location>
        <begin position="398"/>
        <end position="440"/>
    </location>
</feature>
<reference evidence="2 3" key="1">
    <citation type="submission" date="2020-06" db="EMBL/GenBank/DDBJ databases">
        <authorList>
            <person name="Li R."/>
            <person name="Bekaert M."/>
        </authorList>
    </citation>
    <scope>NUCLEOTIDE SEQUENCE [LARGE SCALE GENOMIC DNA]</scope>
    <source>
        <strain evidence="3">wild</strain>
    </source>
</reference>
<dbReference type="PANTHER" id="PTHR34239:SF2">
    <property type="entry name" value="TRANSPOSABLE ELEMENT P TRANSPOSASE_THAP9 CONSERVED DOMAIN-CONTAINING PROTEIN"/>
    <property type="match status" value="1"/>
</dbReference>
<dbReference type="EMBL" id="CACVKT020005601">
    <property type="protein sequence ID" value="CAC5396062.1"/>
    <property type="molecule type" value="Genomic_DNA"/>
</dbReference>
<dbReference type="AlphaFoldDB" id="A0A6J8CM00"/>
<feature type="compositionally biased region" description="Basic and acidic residues" evidence="1">
    <location>
        <begin position="407"/>
        <end position="416"/>
    </location>
</feature>
<dbReference type="OrthoDB" id="5986929at2759"/>
<feature type="compositionally biased region" description="Basic and acidic residues" evidence="1">
    <location>
        <begin position="47"/>
        <end position="56"/>
    </location>
</feature>
<sequence>MEQSESDRESLVSDSEVMKLFASEDEVDNSFSGFSSPAKSLNGKISKKSETYKSSKPEATIIKDGAVASTSIGKGPGENKKGKAPLKRKSETDISAKTSKKSKQSKRKQELSDFSDSMRSMFTELISNVLAALPFTSSQVAGEQNVPSTSTSADNISNSTEPVQMIFSDNESDNSEGSTHHNLDHSDQLGDIEFELPNIFEDSERYGEEVEASVSNIVETVIRKKADVASLVKKEDNKMPSNCKGLNPPTVNAEIWQNLDRKARSQDIMFQTVQRLMGLGIVPILRIAQMLRTKSFDQTICRELVSRAIAILCNAFFKMSVRRRMLQRPAIDRRFNQLINRSEPFDGKDFTESRRRQGTCTGKRAELYQKDSPDWAPSVNMSVTEIKEKQVHKLLSPEMSRFQRRQQRTEKTKECAAAKSLLNLQDTTAEEPEQETGEQS</sequence>
<evidence type="ECO:0000313" key="3">
    <source>
        <dbReference type="Proteomes" id="UP000507470"/>
    </source>
</evidence>
<name>A0A6J8CM00_MYTCO</name>
<accession>A0A6J8CM00</accession>
<dbReference type="PANTHER" id="PTHR34239">
    <property type="entry name" value="APPLE DOMAIN-CONTAINING PROTEIN"/>
    <property type="match status" value="1"/>
</dbReference>
<feature type="region of interest" description="Disordered" evidence="1">
    <location>
        <begin position="26"/>
        <end position="114"/>
    </location>
</feature>
<evidence type="ECO:0000313" key="2">
    <source>
        <dbReference type="EMBL" id="CAC5396062.1"/>
    </source>
</evidence>
<evidence type="ECO:0000256" key="1">
    <source>
        <dbReference type="SAM" id="MobiDB-lite"/>
    </source>
</evidence>
<feature type="compositionally biased region" description="Basic and acidic residues" evidence="1">
    <location>
        <begin position="178"/>
        <end position="187"/>
    </location>
</feature>
<feature type="compositionally biased region" description="Acidic residues" evidence="1">
    <location>
        <begin position="428"/>
        <end position="440"/>
    </location>
</feature>
<gene>
    <name evidence="2" type="ORF">MCOR_30665</name>
</gene>